<keyword evidence="2" id="KW-1133">Transmembrane helix</keyword>
<feature type="transmembrane region" description="Helical" evidence="2">
    <location>
        <begin position="32"/>
        <end position="51"/>
    </location>
</feature>
<proteinExistence type="predicted"/>
<dbReference type="Gramene" id="Zm00001eb214200_T001">
    <property type="protein sequence ID" value="Zm00001eb214200_P001"/>
    <property type="gene ID" value="Zm00001eb214200"/>
</dbReference>
<evidence type="ECO:0000256" key="1">
    <source>
        <dbReference type="SAM" id="MobiDB-lite"/>
    </source>
</evidence>
<keyword evidence="2" id="KW-0472">Membrane</keyword>
<dbReference type="InParanoid" id="A0A804P7S1"/>
<reference evidence="4" key="1">
    <citation type="journal article" date="2009" name="Science">
        <title>The B73 maize genome: complexity, diversity, and dynamics.</title>
        <authorList>
            <person name="Schnable P.S."/>
            <person name="Ware D."/>
            <person name="Fulton R.S."/>
            <person name="Stein J.C."/>
            <person name="Wei F."/>
            <person name="Pasternak S."/>
            <person name="Liang C."/>
            <person name="Zhang J."/>
            <person name="Fulton L."/>
            <person name="Graves T.A."/>
            <person name="Minx P."/>
            <person name="Reily A.D."/>
            <person name="Courtney L."/>
            <person name="Kruchowski S.S."/>
            <person name="Tomlinson C."/>
            <person name="Strong C."/>
            <person name="Delehaunty K."/>
            <person name="Fronick C."/>
            <person name="Courtney B."/>
            <person name="Rock S.M."/>
            <person name="Belter E."/>
            <person name="Du F."/>
            <person name="Kim K."/>
            <person name="Abbott R.M."/>
            <person name="Cotton M."/>
            <person name="Levy A."/>
            <person name="Marchetto P."/>
            <person name="Ochoa K."/>
            <person name="Jackson S.M."/>
            <person name="Gillam B."/>
            <person name="Chen W."/>
            <person name="Yan L."/>
            <person name="Higginbotham J."/>
            <person name="Cardenas M."/>
            <person name="Waligorski J."/>
            <person name="Applebaum E."/>
            <person name="Phelps L."/>
            <person name="Falcone J."/>
            <person name="Kanchi K."/>
            <person name="Thane T."/>
            <person name="Scimone A."/>
            <person name="Thane N."/>
            <person name="Henke J."/>
            <person name="Wang T."/>
            <person name="Ruppert J."/>
            <person name="Shah N."/>
            <person name="Rotter K."/>
            <person name="Hodges J."/>
            <person name="Ingenthron E."/>
            <person name="Cordes M."/>
            <person name="Kohlberg S."/>
            <person name="Sgro J."/>
            <person name="Delgado B."/>
            <person name="Mead K."/>
            <person name="Chinwalla A."/>
            <person name="Leonard S."/>
            <person name="Crouse K."/>
            <person name="Collura K."/>
            <person name="Kudrna D."/>
            <person name="Currie J."/>
            <person name="He R."/>
            <person name="Angelova A."/>
            <person name="Rajasekar S."/>
            <person name="Mueller T."/>
            <person name="Lomeli R."/>
            <person name="Scara G."/>
            <person name="Ko A."/>
            <person name="Delaney K."/>
            <person name="Wissotski M."/>
            <person name="Lopez G."/>
            <person name="Campos D."/>
            <person name="Braidotti M."/>
            <person name="Ashley E."/>
            <person name="Golser W."/>
            <person name="Kim H."/>
            <person name="Lee S."/>
            <person name="Lin J."/>
            <person name="Dujmic Z."/>
            <person name="Kim W."/>
            <person name="Talag J."/>
            <person name="Zuccolo A."/>
            <person name="Fan C."/>
            <person name="Sebastian A."/>
            <person name="Kramer M."/>
            <person name="Spiegel L."/>
            <person name="Nascimento L."/>
            <person name="Zutavern T."/>
            <person name="Miller B."/>
            <person name="Ambroise C."/>
            <person name="Muller S."/>
            <person name="Spooner W."/>
            <person name="Narechania A."/>
            <person name="Ren L."/>
            <person name="Wei S."/>
            <person name="Kumari S."/>
            <person name="Faga B."/>
            <person name="Levy M.J."/>
            <person name="McMahan L."/>
            <person name="Van Buren P."/>
            <person name="Vaughn M.W."/>
            <person name="Ying K."/>
            <person name="Yeh C.-T."/>
            <person name="Emrich S.J."/>
            <person name="Jia Y."/>
            <person name="Kalyanaraman A."/>
            <person name="Hsia A.-P."/>
            <person name="Barbazuk W.B."/>
            <person name="Baucom R.S."/>
            <person name="Brutnell T.P."/>
            <person name="Carpita N.C."/>
            <person name="Chaparro C."/>
            <person name="Chia J.-M."/>
            <person name="Deragon J.-M."/>
            <person name="Estill J.C."/>
            <person name="Fu Y."/>
            <person name="Jeddeloh J.A."/>
            <person name="Han Y."/>
            <person name="Lee H."/>
            <person name="Li P."/>
            <person name="Lisch D.R."/>
            <person name="Liu S."/>
            <person name="Liu Z."/>
            <person name="Nagel D.H."/>
            <person name="McCann M.C."/>
            <person name="SanMiguel P."/>
            <person name="Myers A.M."/>
            <person name="Nettleton D."/>
            <person name="Nguyen J."/>
            <person name="Penning B.W."/>
            <person name="Ponnala L."/>
            <person name="Schneider K.L."/>
            <person name="Schwartz D.C."/>
            <person name="Sharma A."/>
            <person name="Soderlund C."/>
            <person name="Springer N.M."/>
            <person name="Sun Q."/>
            <person name="Wang H."/>
            <person name="Waterman M."/>
            <person name="Westerman R."/>
            <person name="Wolfgruber T.K."/>
            <person name="Yang L."/>
            <person name="Yu Y."/>
            <person name="Zhang L."/>
            <person name="Zhou S."/>
            <person name="Zhu Q."/>
            <person name="Bennetzen J.L."/>
            <person name="Dawe R.K."/>
            <person name="Jiang J."/>
            <person name="Jiang N."/>
            <person name="Presting G.G."/>
            <person name="Wessler S.R."/>
            <person name="Aluru S."/>
            <person name="Martienssen R.A."/>
            <person name="Clifton S.W."/>
            <person name="McCombie W.R."/>
            <person name="Wing R.A."/>
            <person name="Wilson R.K."/>
        </authorList>
    </citation>
    <scope>NUCLEOTIDE SEQUENCE [LARGE SCALE GENOMIC DNA]</scope>
    <source>
        <strain evidence="4">cv. B73</strain>
    </source>
</reference>
<evidence type="ECO:0000313" key="4">
    <source>
        <dbReference type="Proteomes" id="UP000007305"/>
    </source>
</evidence>
<accession>A0A804P7S1</accession>
<evidence type="ECO:0000313" key="3">
    <source>
        <dbReference type="EnsemblPlants" id="Zm00001eb214200_P001"/>
    </source>
</evidence>
<keyword evidence="2" id="KW-0812">Transmembrane</keyword>
<protein>
    <submittedName>
        <fullName evidence="3">Uncharacterized protein</fullName>
    </submittedName>
</protein>
<keyword evidence="4" id="KW-1185">Reference proteome</keyword>
<sequence>MLKPRQRYLSTLSSDLPQTQPASASHAFQAVAILRLVVVFVVVAAAAVVAATDGHTCPGELERALPRPGLRAAALLLSSPDAIHQHDRLAHRSRRRAGGGSSVVQPVLLNTNDPISFQTRYHITPKDDGKGTGTSSTKIYRDEEIEP</sequence>
<reference evidence="3" key="3">
    <citation type="submission" date="2021-05" db="UniProtKB">
        <authorList>
            <consortium name="EnsemblPlants"/>
        </authorList>
    </citation>
    <scope>IDENTIFICATION</scope>
    <source>
        <strain evidence="3">cv. B73</strain>
    </source>
</reference>
<dbReference type="EnsemblPlants" id="Zm00001eb214200_T001">
    <property type="protein sequence ID" value="Zm00001eb214200_P001"/>
    <property type="gene ID" value="Zm00001eb214200"/>
</dbReference>
<name>A0A804P7S1_MAIZE</name>
<dbReference type="Proteomes" id="UP000007305">
    <property type="component" value="Chromosome 5"/>
</dbReference>
<dbReference type="AlphaFoldDB" id="A0A804P7S1"/>
<organism evidence="3 4">
    <name type="scientific">Zea mays</name>
    <name type="common">Maize</name>
    <dbReference type="NCBI Taxonomy" id="4577"/>
    <lineage>
        <taxon>Eukaryota</taxon>
        <taxon>Viridiplantae</taxon>
        <taxon>Streptophyta</taxon>
        <taxon>Embryophyta</taxon>
        <taxon>Tracheophyta</taxon>
        <taxon>Spermatophyta</taxon>
        <taxon>Magnoliopsida</taxon>
        <taxon>Liliopsida</taxon>
        <taxon>Poales</taxon>
        <taxon>Poaceae</taxon>
        <taxon>PACMAD clade</taxon>
        <taxon>Panicoideae</taxon>
        <taxon>Andropogonodae</taxon>
        <taxon>Andropogoneae</taxon>
        <taxon>Tripsacinae</taxon>
        <taxon>Zea</taxon>
    </lineage>
</organism>
<feature type="region of interest" description="Disordered" evidence="1">
    <location>
        <begin position="120"/>
        <end position="147"/>
    </location>
</feature>
<reference evidence="3" key="2">
    <citation type="submission" date="2019-07" db="EMBL/GenBank/DDBJ databases">
        <authorList>
            <person name="Seetharam A."/>
            <person name="Woodhouse M."/>
            <person name="Cannon E."/>
        </authorList>
    </citation>
    <scope>NUCLEOTIDE SEQUENCE [LARGE SCALE GENOMIC DNA]</scope>
    <source>
        <strain evidence="3">cv. B73</strain>
    </source>
</reference>
<evidence type="ECO:0000256" key="2">
    <source>
        <dbReference type="SAM" id="Phobius"/>
    </source>
</evidence>